<gene>
    <name evidence="10" type="ORF">S03H2_31279</name>
</gene>
<evidence type="ECO:0000259" key="9">
    <source>
        <dbReference type="Pfam" id="PF04290"/>
    </source>
</evidence>
<feature type="transmembrane region" description="Helical" evidence="8">
    <location>
        <begin position="67"/>
        <end position="88"/>
    </location>
</feature>
<keyword evidence="7 8" id="KW-0472">Membrane</keyword>
<dbReference type="PANTHER" id="PTHR35011">
    <property type="entry name" value="2,3-DIKETO-L-GULONATE TRAP TRANSPORTER SMALL PERMEASE PROTEIN YIAM"/>
    <property type="match status" value="1"/>
</dbReference>
<evidence type="ECO:0000313" key="10">
    <source>
        <dbReference type="EMBL" id="GAH61434.1"/>
    </source>
</evidence>
<keyword evidence="3" id="KW-1003">Cell membrane</keyword>
<evidence type="ECO:0000256" key="6">
    <source>
        <dbReference type="ARBA" id="ARBA00022989"/>
    </source>
</evidence>
<sequence>MPVIALIGTYEVMMRYVFIRPTNWAWEVNTSLLCVACAMGGGYALLKGTHVRVDVVYNLLSLRKKAILDSVTSVLAIAFLGVLLWQGAGRSWDSILVRETTKSMFRSPVYPFKP</sequence>
<organism evidence="10">
    <name type="scientific">marine sediment metagenome</name>
    <dbReference type="NCBI Taxonomy" id="412755"/>
    <lineage>
        <taxon>unclassified sequences</taxon>
        <taxon>metagenomes</taxon>
        <taxon>ecological metagenomes</taxon>
    </lineage>
</organism>
<evidence type="ECO:0000256" key="3">
    <source>
        <dbReference type="ARBA" id="ARBA00022475"/>
    </source>
</evidence>
<dbReference type="GO" id="GO:0005886">
    <property type="term" value="C:plasma membrane"/>
    <property type="evidence" value="ECO:0007669"/>
    <property type="project" value="UniProtKB-SubCell"/>
</dbReference>
<keyword evidence="6 8" id="KW-1133">Transmembrane helix</keyword>
<proteinExistence type="predicted"/>
<keyword evidence="4" id="KW-0997">Cell inner membrane</keyword>
<dbReference type="InterPro" id="IPR007387">
    <property type="entry name" value="TRAP_DctQ"/>
</dbReference>
<feature type="domain" description="Tripartite ATP-independent periplasmic transporters DctQ component" evidence="9">
    <location>
        <begin position="4"/>
        <end position="109"/>
    </location>
</feature>
<evidence type="ECO:0000256" key="5">
    <source>
        <dbReference type="ARBA" id="ARBA00022692"/>
    </source>
</evidence>
<evidence type="ECO:0000256" key="8">
    <source>
        <dbReference type="SAM" id="Phobius"/>
    </source>
</evidence>
<reference evidence="10" key="1">
    <citation type="journal article" date="2014" name="Front. Microbiol.">
        <title>High frequency of phylogenetically diverse reductive dehalogenase-homologous genes in deep subseafloor sedimentary metagenomes.</title>
        <authorList>
            <person name="Kawai M."/>
            <person name="Futagami T."/>
            <person name="Toyoda A."/>
            <person name="Takaki Y."/>
            <person name="Nishi S."/>
            <person name="Hori S."/>
            <person name="Arai W."/>
            <person name="Tsubouchi T."/>
            <person name="Morono Y."/>
            <person name="Uchiyama I."/>
            <person name="Ito T."/>
            <person name="Fujiyama A."/>
            <person name="Inagaki F."/>
            <person name="Takami H."/>
        </authorList>
    </citation>
    <scope>NUCLEOTIDE SEQUENCE</scope>
    <source>
        <strain evidence="10">Expedition CK06-06</strain>
    </source>
</reference>
<protein>
    <recommendedName>
        <fullName evidence="9">Tripartite ATP-independent periplasmic transporters DctQ component domain-containing protein</fullName>
    </recommendedName>
</protein>
<keyword evidence="2" id="KW-0813">Transport</keyword>
<dbReference type="EMBL" id="BARU01018958">
    <property type="protein sequence ID" value="GAH61434.1"/>
    <property type="molecule type" value="Genomic_DNA"/>
</dbReference>
<accession>X1I5R0</accession>
<evidence type="ECO:0000256" key="4">
    <source>
        <dbReference type="ARBA" id="ARBA00022519"/>
    </source>
</evidence>
<keyword evidence="5 8" id="KW-0812">Transmembrane</keyword>
<dbReference type="InterPro" id="IPR055348">
    <property type="entry name" value="DctQ"/>
</dbReference>
<evidence type="ECO:0000256" key="2">
    <source>
        <dbReference type="ARBA" id="ARBA00022448"/>
    </source>
</evidence>
<dbReference type="AlphaFoldDB" id="X1I5R0"/>
<evidence type="ECO:0000256" key="1">
    <source>
        <dbReference type="ARBA" id="ARBA00004429"/>
    </source>
</evidence>
<evidence type="ECO:0000256" key="7">
    <source>
        <dbReference type="ARBA" id="ARBA00023136"/>
    </source>
</evidence>
<comment type="subcellular location">
    <subcellularLocation>
        <location evidence="1">Cell inner membrane</location>
        <topology evidence="1">Multi-pass membrane protein</topology>
    </subcellularLocation>
</comment>
<feature type="transmembrane region" description="Helical" evidence="8">
    <location>
        <begin position="24"/>
        <end position="46"/>
    </location>
</feature>
<dbReference type="Pfam" id="PF04290">
    <property type="entry name" value="DctQ"/>
    <property type="match status" value="1"/>
</dbReference>
<name>X1I5R0_9ZZZZ</name>
<comment type="caution">
    <text evidence="10">The sequence shown here is derived from an EMBL/GenBank/DDBJ whole genome shotgun (WGS) entry which is preliminary data.</text>
</comment>